<accession>A0A5J6Z846</accession>
<dbReference type="EC" id="3.2.2.-" evidence="7"/>
<gene>
    <name evidence="10" type="primary">maa</name>
    <name evidence="10" type="ORF">CUROG_00575</name>
</gene>
<dbReference type="OrthoDB" id="9794313at2"/>
<protein>
    <recommendedName>
        <fullName evidence="7">Putative 3-methyladenine DNA glycosylase</fullName>
        <ecNumber evidence="7">3.2.2.-</ecNumber>
    </recommendedName>
</protein>
<keyword evidence="6 7" id="KW-0234">DNA repair</keyword>
<name>A0A5J6Z846_9CORY</name>
<evidence type="ECO:0000256" key="8">
    <source>
        <dbReference type="SAM" id="MobiDB-lite"/>
    </source>
</evidence>
<feature type="region of interest" description="Disordered" evidence="8">
    <location>
        <begin position="1"/>
        <end position="43"/>
    </location>
</feature>
<dbReference type="CDD" id="cd00540">
    <property type="entry name" value="AAG"/>
    <property type="match status" value="1"/>
</dbReference>
<evidence type="ECO:0000313" key="10">
    <source>
        <dbReference type="EMBL" id="QFQ01519.1"/>
    </source>
</evidence>
<keyword evidence="3 10" id="KW-0808">Transferase</keyword>
<comment type="similarity">
    <text evidence="2 7">Belongs to the DNA glycosylase MPG family.</text>
</comment>
<reference evidence="11" key="1">
    <citation type="submission" date="2019-10" db="EMBL/GenBank/DDBJ databases">
        <title>Complete genome sequence of Corynebacterium urogenitalis DSM 108747, isolated from the genital tract of a cow.</title>
        <authorList>
            <person name="Ruckert C."/>
            <person name="Ballas P."/>
            <person name="Wagener K."/>
            <person name="Drillich M."/>
            <person name="Kaempfer P."/>
            <person name="Busse H.-J."/>
            <person name="Ehling-Schulz M."/>
        </authorList>
    </citation>
    <scope>NUCLEOTIDE SEQUENCE [LARGE SCALE GENOMIC DNA]</scope>
    <source>
        <strain evidence="11">LMM 1652</strain>
    </source>
</reference>
<feature type="compositionally biased region" description="Low complexity" evidence="8">
    <location>
        <begin position="22"/>
        <end position="37"/>
    </location>
</feature>
<dbReference type="NCBIfam" id="TIGR00567">
    <property type="entry name" value="3mg"/>
    <property type="match status" value="1"/>
</dbReference>
<dbReference type="Gene3D" id="2.160.10.10">
    <property type="entry name" value="Hexapeptide repeat proteins"/>
    <property type="match status" value="1"/>
</dbReference>
<dbReference type="Pfam" id="PF02245">
    <property type="entry name" value="Pur_DNA_glyco"/>
    <property type="match status" value="1"/>
</dbReference>
<evidence type="ECO:0000256" key="3">
    <source>
        <dbReference type="ARBA" id="ARBA00022679"/>
    </source>
</evidence>
<dbReference type="GO" id="GO:0006284">
    <property type="term" value="P:base-excision repair"/>
    <property type="evidence" value="ECO:0007669"/>
    <property type="project" value="InterPro"/>
</dbReference>
<dbReference type="EMBL" id="CP045032">
    <property type="protein sequence ID" value="QFQ01519.1"/>
    <property type="molecule type" value="Genomic_DNA"/>
</dbReference>
<evidence type="ECO:0000256" key="7">
    <source>
        <dbReference type="HAMAP-Rule" id="MF_00527"/>
    </source>
</evidence>
<dbReference type="SMART" id="SM01266">
    <property type="entry name" value="Mac"/>
    <property type="match status" value="1"/>
</dbReference>
<keyword evidence="5 7" id="KW-0378">Hydrolase</keyword>
<dbReference type="Proteomes" id="UP000326711">
    <property type="component" value="Chromosome"/>
</dbReference>
<dbReference type="AlphaFoldDB" id="A0A5J6Z846"/>
<proteinExistence type="inferred from homology"/>
<dbReference type="NCBIfam" id="NF002003">
    <property type="entry name" value="PRK00802.1-3"/>
    <property type="match status" value="1"/>
</dbReference>
<sequence>MSHHELPADNARLNGPKGSTQPTIANTAPHPNNTTPNSACTGPLDRQKLLEEELLMSPEQLRERIEAELHEDPDCMLKRMNAGLLYHAGNPAIQRVSLFAKSLAQHISHLDITDEETRHQKLEELLGTYDRSVTIMPSITVDYGHNIHIGSDTFINFDSIFLDICPITIGASCQIGPRGHPSQTHPQAVVIPTEVSDCFMTSTIDFNERADDVAPQLLGAVIWRGEVGIQLTEVEAYLGESDAASHAFKGPTPRCATMFGPPGHLYVYASYGIHRAGNLVCSPEGVAGGVLLRAGRVIAGHEIVRERRGPKPTEDGLARGPGNLGACLGLDLHLNGATVHQLSEDEAAAWRLSQDNSVGPEGDRAVHQLGEGTPPNSAREECALGLVASSKEEREIRVGKRIGITKNAEAPLRFWIAGDRTVTSPRR</sequence>
<keyword evidence="11" id="KW-1185">Reference proteome</keyword>
<evidence type="ECO:0000256" key="6">
    <source>
        <dbReference type="ARBA" id="ARBA00023204"/>
    </source>
</evidence>
<dbReference type="InterPro" id="IPR036995">
    <property type="entry name" value="MPG_sf"/>
</dbReference>
<evidence type="ECO:0000256" key="1">
    <source>
        <dbReference type="ARBA" id="ARBA00007274"/>
    </source>
</evidence>
<dbReference type="Pfam" id="PF12464">
    <property type="entry name" value="Mac"/>
    <property type="match status" value="1"/>
</dbReference>
<keyword evidence="10" id="KW-0012">Acyltransferase</keyword>
<evidence type="ECO:0000256" key="2">
    <source>
        <dbReference type="ARBA" id="ARBA00009232"/>
    </source>
</evidence>
<comment type="similarity">
    <text evidence="1">Belongs to the transferase hexapeptide repeat family.</text>
</comment>
<evidence type="ECO:0000313" key="11">
    <source>
        <dbReference type="Proteomes" id="UP000326711"/>
    </source>
</evidence>
<dbReference type="GO" id="GO:0003677">
    <property type="term" value="F:DNA binding"/>
    <property type="evidence" value="ECO:0007669"/>
    <property type="project" value="InterPro"/>
</dbReference>
<dbReference type="InterPro" id="IPR011034">
    <property type="entry name" value="Formyl_transferase-like_C_sf"/>
</dbReference>
<dbReference type="GO" id="GO:0003905">
    <property type="term" value="F:alkylbase DNA N-glycosylase activity"/>
    <property type="evidence" value="ECO:0007669"/>
    <property type="project" value="InterPro"/>
</dbReference>
<organism evidence="10 11">
    <name type="scientific">Corynebacterium urogenitale</name>
    <dbReference type="NCBI Taxonomy" id="2487892"/>
    <lineage>
        <taxon>Bacteria</taxon>
        <taxon>Bacillati</taxon>
        <taxon>Actinomycetota</taxon>
        <taxon>Actinomycetes</taxon>
        <taxon>Mycobacteriales</taxon>
        <taxon>Corynebacteriaceae</taxon>
        <taxon>Corynebacterium</taxon>
    </lineage>
</organism>
<dbReference type="InterPro" id="IPR003180">
    <property type="entry name" value="MPG"/>
</dbReference>
<dbReference type="InterPro" id="IPR024688">
    <property type="entry name" value="Mac_dom"/>
</dbReference>
<keyword evidence="4 7" id="KW-0227">DNA damage</keyword>
<feature type="domain" description="Maltose/galactoside acetyltransferase" evidence="9">
    <location>
        <begin position="77"/>
        <end position="131"/>
    </location>
</feature>
<dbReference type="PANTHER" id="PTHR10429">
    <property type="entry name" value="DNA-3-METHYLADENINE GLYCOSYLASE"/>
    <property type="match status" value="1"/>
</dbReference>
<dbReference type="SUPFAM" id="SSF51161">
    <property type="entry name" value="Trimeric LpxA-like enzymes"/>
    <property type="match status" value="1"/>
</dbReference>
<dbReference type="HAMAP" id="MF_00527">
    <property type="entry name" value="3MGH"/>
    <property type="match status" value="1"/>
</dbReference>
<evidence type="ECO:0000256" key="4">
    <source>
        <dbReference type="ARBA" id="ARBA00022763"/>
    </source>
</evidence>
<dbReference type="SUPFAM" id="SSF50486">
    <property type="entry name" value="FMT C-terminal domain-like"/>
    <property type="match status" value="1"/>
</dbReference>
<evidence type="ECO:0000259" key="9">
    <source>
        <dbReference type="SMART" id="SM01266"/>
    </source>
</evidence>
<dbReference type="PANTHER" id="PTHR10429:SF0">
    <property type="entry name" value="DNA-3-METHYLADENINE GLYCOSYLASE"/>
    <property type="match status" value="1"/>
</dbReference>
<evidence type="ECO:0000256" key="5">
    <source>
        <dbReference type="ARBA" id="ARBA00022801"/>
    </source>
</evidence>
<dbReference type="KEGG" id="cuo:CUROG_00575"/>
<dbReference type="Gene3D" id="3.10.300.10">
    <property type="entry name" value="Methylpurine-DNA glycosylase (MPG)"/>
    <property type="match status" value="1"/>
</dbReference>
<dbReference type="GO" id="GO:0016407">
    <property type="term" value="F:acetyltransferase activity"/>
    <property type="evidence" value="ECO:0007669"/>
    <property type="project" value="InterPro"/>
</dbReference>
<dbReference type="InterPro" id="IPR011004">
    <property type="entry name" value="Trimer_LpxA-like_sf"/>
</dbReference>